<gene>
    <name evidence="3" type="ORF">AB6A40_008655</name>
</gene>
<evidence type="ECO:0000313" key="3">
    <source>
        <dbReference type="EMBL" id="MFH4981946.1"/>
    </source>
</evidence>
<keyword evidence="2" id="KW-1133">Transmembrane helix</keyword>
<comment type="caution">
    <text evidence="3">The sequence shown here is derived from an EMBL/GenBank/DDBJ whole genome shotgun (WGS) entry which is preliminary data.</text>
</comment>
<dbReference type="AlphaFoldDB" id="A0ABD6ERK3"/>
<feature type="region of interest" description="Disordered" evidence="1">
    <location>
        <begin position="78"/>
        <end position="111"/>
    </location>
</feature>
<evidence type="ECO:0000256" key="1">
    <source>
        <dbReference type="SAM" id="MobiDB-lite"/>
    </source>
</evidence>
<keyword evidence="2" id="KW-0812">Transmembrane</keyword>
<evidence type="ECO:0000313" key="4">
    <source>
        <dbReference type="Proteomes" id="UP001608902"/>
    </source>
</evidence>
<evidence type="ECO:0000256" key="2">
    <source>
        <dbReference type="SAM" id="Phobius"/>
    </source>
</evidence>
<proteinExistence type="predicted"/>
<organism evidence="3 4">
    <name type="scientific">Gnathostoma spinigerum</name>
    <dbReference type="NCBI Taxonomy" id="75299"/>
    <lineage>
        <taxon>Eukaryota</taxon>
        <taxon>Metazoa</taxon>
        <taxon>Ecdysozoa</taxon>
        <taxon>Nematoda</taxon>
        <taxon>Chromadorea</taxon>
        <taxon>Rhabditida</taxon>
        <taxon>Spirurina</taxon>
        <taxon>Gnathostomatomorpha</taxon>
        <taxon>Gnathostomatoidea</taxon>
        <taxon>Gnathostomatidae</taxon>
        <taxon>Gnathostoma</taxon>
    </lineage>
</organism>
<accession>A0ABD6ERK3</accession>
<dbReference type="EMBL" id="JBGFUD010008197">
    <property type="protein sequence ID" value="MFH4981946.1"/>
    <property type="molecule type" value="Genomic_DNA"/>
</dbReference>
<dbReference type="Proteomes" id="UP001608902">
    <property type="component" value="Unassembled WGS sequence"/>
</dbReference>
<keyword evidence="4" id="KW-1185">Reference proteome</keyword>
<feature type="compositionally biased region" description="Basic and acidic residues" evidence="1">
    <location>
        <begin position="96"/>
        <end position="111"/>
    </location>
</feature>
<protein>
    <submittedName>
        <fullName evidence="3">Uncharacterized protein</fullName>
    </submittedName>
</protein>
<name>A0ABD6ERK3_9BILA</name>
<keyword evidence="2" id="KW-0472">Membrane</keyword>
<sequence>MKDSAIYVEREIEQIASRWKTVTAIIPLFIVTVGIFALIVVRKCYGLHCFTCRQRKQKDQVAVTIELNDLHLKHSEYQPGKIQLPQRGTKKAGSVAKDREKQEELLKTSTS</sequence>
<feature type="transmembrane region" description="Helical" evidence="2">
    <location>
        <begin position="21"/>
        <end position="41"/>
    </location>
</feature>
<reference evidence="3 4" key="1">
    <citation type="submission" date="2024-08" db="EMBL/GenBank/DDBJ databases">
        <title>Gnathostoma spinigerum genome.</title>
        <authorList>
            <person name="Gonzalez-Bertolin B."/>
            <person name="Monzon S."/>
            <person name="Zaballos A."/>
            <person name="Jimenez P."/>
            <person name="Dekumyoy P."/>
            <person name="Varona S."/>
            <person name="Cuesta I."/>
            <person name="Sumanam S."/>
            <person name="Adisakwattana P."/>
            <person name="Gasser R.B."/>
            <person name="Hernandez-Gonzalez A."/>
            <person name="Young N.D."/>
            <person name="Perteguer M.J."/>
        </authorList>
    </citation>
    <scope>NUCLEOTIDE SEQUENCE [LARGE SCALE GENOMIC DNA]</scope>
    <source>
        <strain evidence="3">AL3</strain>
        <tissue evidence="3">Liver</tissue>
    </source>
</reference>